<evidence type="ECO:0000256" key="6">
    <source>
        <dbReference type="ARBA" id="ARBA00048178"/>
    </source>
</evidence>
<dbReference type="RefSeq" id="WP_007303336.1">
    <property type="nucleotide sequence ID" value="NZ_AESD01000043.1"/>
</dbReference>
<evidence type="ECO:0000256" key="3">
    <source>
        <dbReference type="ARBA" id="ARBA00022741"/>
    </source>
</evidence>
<dbReference type="InterPro" id="IPR010488">
    <property type="entry name" value="Zeta_toxin_domain"/>
</dbReference>
<name>G5IYB8_CROWT</name>
<dbReference type="Gene3D" id="3.40.50.300">
    <property type="entry name" value="P-loop containing nucleotide triphosphate hydrolases"/>
    <property type="match status" value="1"/>
</dbReference>
<dbReference type="PATRIC" id="fig|423471.3.peg.246"/>
<evidence type="ECO:0000256" key="2">
    <source>
        <dbReference type="ARBA" id="ARBA00011963"/>
    </source>
</evidence>
<dbReference type="Pfam" id="PF06414">
    <property type="entry name" value="Zeta_toxin"/>
    <property type="match status" value="1"/>
</dbReference>
<evidence type="ECO:0000256" key="5">
    <source>
        <dbReference type="ARBA" id="ARBA00032897"/>
    </source>
</evidence>
<reference evidence="8 9" key="1">
    <citation type="journal article" date="2011" name="Front. Microbiol.">
        <title>Two Strains of Crocosphaera watsonii with Highly Conserved Genomes are Distinguished by Strain-Specific Features.</title>
        <authorList>
            <person name="Bench S.R."/>
            <person name="Ilikchyan I.N."/>
            <person name="Tripp H.J."/>
            <person name="Zehr J.P."/>
        </authorList>
    </citation>
    <scope>NUCLEOTIDE SEQUENCE [LARGE SCALE GENOMIC DNA]</scope>
    <source>
        <strain evidence="8 9">WH 0003</strain>
    </source>
</reference>
<evidence type="ECO:0000259" key="7">
    <source>
        <dbReference type="Pfam" id="PF06414"/>
    </source>
</evidence>
<evidence type="ECO:0000313" key="9">
    <source>
        <dbReference type="Proteomes" id="UP000003477"/>
    </source>
</evidence>
<comment type="caution">
    <text evidence="8">The sequence shown here is derived from an EMBL/GenBank/DDBJ whole genome shotgun (WGS) entry which is preliminary data.</text>
</comment>
<proteinExistence type="inferred from homology"/>
<keyword evidence="4" id="KW-0067">ATP-binding</keyword>
<evidence type="ECO:0000256" key="1">
    <source>
        <dbReference type="ARBA" id="ARBA00009104"/>
    </source>
</evidence>
<gene>
    <name evidence="8" type="ORF">CWATWH0003_0270</name>
</gene>
<dbReference type="GO" id="GO:0005524">
    <property type="term" value="F:ATP binding"/>
    <property type="evidence" value="ECO:0007669"/>
    <property type="project" value="UniProtKB-KW"/>
</dbReference>
<evidence type="ECO:0000313" key="8">
    <source>
        <dbReference type="EMBL" id="EHJ15067.1"/>
    </source>
</evidence>
<dbReference type="PANTHER" id="PTHR39206">
    <property type="entry name" value="SLL8004 PROTEIN"/>
    <property type="match status" value="1"/>
</dbReference>
<dbReference type="PANTHER" id="PTHR39206:SF1">
    <property type="entry name" value="SLL8004 PROTEIN"/>
    <property type="match status" value="1"/>
</dbReference>
<dbReference type="EC" id="2.7.1.176" evidence="2"/>
<sequence length="190" mass="21722">MPNVYVIGGANGSGKTTVARILLPNFLDVFEYVNADEIAAGLSPFKAESVAMQAGRLMLGRLDTLVQERANFAFETTLAARNFARFLRKCKSDGYTINLIYFWLQTPELAIERVRRRVESGGHNIPLEVIRRRYERGQRNLNELYLPLCDKWIVYDNSRDNPQLIAECPLNKPAIIYQPNIWQQITKLSS</sequence>
<dbReference type="InterPro" id="IPR027417">
    <property type="entry name" value="P-loop_NTPase"/>
</dbReference>
<dbReference type="GeneID" id="88764221"/>
<accession>G5IYB8</accession>
<comment type="catalytic activity">
    <reaction evidence="6">
        <text>UDP-N-acetyl-alpha-D-glucosamine + ATP = UDP-N-acetyl-alpha-D-glucosamine 3'-phosphate + ADP + H(+)</text>
        <dbReference type="Rhea" id="RHEA:32671"/>
        <dbReference type="ChEBI" id="CHEBI:15378"/>
        <dbReference type="ChEBI" id="CHEBI:30616"/>
        <dbReference type="ChEBI" id="CHEBI:57705"/>
        <dbReference type="ChEBI" id="CHEBI:64353"/>
        <dbReference type="ChEBI" id="CHEBI:456216"/>
        <dbReference type="EC" id="2.7.1.176"/>
    </reaction>
</comment>
<dbReference type="GO" id="GO:0016301">
    <property type="term" value="F:kinase activity"/>
    <property type="evidence" value="ECO:0007669"/>
    <property type="project" value="InterPro"/>
</dbReference>
<dbReference type="AlphaFoldDB" id="G5IYB8"/>
<dbReference type="SUPFAM" id="SSF52540">
    <property type="entry name" value="P-loop containing nucleoside triphosphate hydrolases"/>
    <property type="match status" value="1"/>
</dbReference>
<dbReference type="Proteomes" id="UP000003477">
    <property type="component" value="Unassembled WGS sequence"/>
</dbReference>
<feature type="domain" description="Zeta toxin" evidence="7">
    <location>
        <begin position="2"/>
        <end position="157"/>
    </location>
</feature>
<evidence type="ECO:0000256" key="4">
    <source>
        <dbReference type="ARBA" id="ARBA00022840"/>
    </source>
</evidence>
<keyword evidence="3" id="KW-0547">Nucleotide-binding</keyword>
<organism evidence="8 9">
    <name type="scientific">Crocosphaera watsonii WH 0003</name>
    <dbReference type="NCBI Taxonomy" id="423471"/>
    <lineage>
        <taxon>Bacteria</taxon>
        <taxon>Bacillati</taxon>
        <taxon>Cyanobacteriota</taxon>
        <taxon>Cyanophyceae</taxon>
        <taxon>Oscillatoriophycideae</taxon>
        <taxon>Chroococcales</taxon>
        <taxon>Aphanothecaceae</taxon>
        <taxon>Crocosphaera</taxon>
    </lineage>
</organism>
<comment type="similarity">
    <text evidence="1">Belongs to the zeta toxin family.</text>
</comment>
<dbReference type="EMBL" id="AESD01000043">
    <property type="protein sequence ID" value="EHJ15067.1"/>
    <property type="molecule type" value="Genomic_DNA"/>
</dbReference>
<protein>
    <recommendedName>
        <fullName evidence="5">UDP-N-acetylglucosamine kinase</fullName>
        <ecNumber evidence="2">2.7.1.176</ecNumber>
    </recommendedName>
    <alternativeName>
        <fullName evidence="5">UDP-N-acetylglucosamine kinase</fullName>
    </alternativeName>
</protein>